<dbReference type="EMBL" id="MIKB01000001">
    <property type="protein sequence ID" value="OEG19186.1"/>
    <property type="molecule type" value="Genomic_DNA"/>
</dbReference>
<evidence type="ECO:0000259" key="2">
    <source>
        <dbReference type="Pfam" id="PF05362"/>
    </source>
</evidence>
<gene>
    <name evidence="4" type="ORF">BCR23_00395</name>
</gene>
<keyword evidence="1" id="KW-1133">Transmembrane helix</keyword>
<dbReference type="STRING" id="903983.BCR23_00395"/>
<dbReference type="SUPFAM" id="SSF50156">
    <property type="entry name" value="PDZ domain-like"/>
    <property type="match status" value="1"/>
</dbReference>
<organism evidence="4 5">
    <name type="scientific">Enterococcus quebecensis</name>
    <dbReference type="NCBI Taxonomy" id="903983"/>
    <lineage>
        <taxon>Bacteria</taxon>
        <taxon>Bacillati</taxon>
        <taxon>Bacillota</taxon>
        <taxon>Bacilli</taxon>
        <taxon>Lactobacillales</taxon>
        <taxon>Enterococcaceae</taxon>
        <taxon>Enterococcus</taxon>
    </lineage>
</organism>
<dbReference type="PANTHER" id="PTHR10046">
    <property type="entry name" value="ATP DEPENDENT LON PROTEASE FAMILY MEMBER"/>
    <property type="match status" value="1"/>
</dbReference>
<sequence length="353" mass="38782">MNNNHEEKVSIKSIFPFGVIILLIIILIFPIPYYIEGPGTTENLKEFVTVNNKKDSEPGAFYLTTVGVRKATLATALKAKFSNFEELVSKKDLMGSSTNSEYERIQQYYMDSSKNAAIEQALKLAKIPYEMTFKGVYVLAIEDNSNFKGKISVGDTVTGIDGKTFKSSQEFVDYVKKQKVGQEVTVTYLQDNKSNEATGKLIELPTDKKAGIGIGLTDHTEIHSSIPVEIDAGDIGGPSAGLMFTLQTYEQLTQKGIRKGHKIAGTGTINSDGIVGRIGGIDKKVVTASKNNTEIFFAPDDEITKEMKKAEPGIKTNYEEAKAAAEKVGTKMKIIPVKNVQDALNYLEKLKEK</sequence>
<reference evidence="5" key="1">
    <citation type="submission" date="2016-09" db="EMBL/GenBank/DDBJ databases">
        <authorList>
            <person name="Gulvik C.A."/>
        </authorList>
    </citation>
    <scope>NUCLEOTIDE SEQUENCE [LARGE SCALE GENOMIC DNA]</scope>
    <source>
        <strain evidence="5">LMG 26306</strain>
    </source>
</reference>
<dbReference type="GO" id="GO:0004176">
    <property type="term" value="F:ATP-dependent peptidase activity"/>
    <property type="evidence" value="ECO:0007669"/>
    <property type="project" value="InterPro"/>
</dbReference>
<keyword evidence="1" id="KW-0472">Membrane</keyword>
<evidence type="ECO:0000256" key="1">
    <source>
        <dbReference type="SAM" id="Phobius"/>
    </source>
</evidence>
<dbReference type="Pfam" id="PF13180">
    <property type="entry name" value="PDZ_2"/>
    <property type="match status" value="1"/>
</dbReference>
<feature type="domain" description="PDZ" evidence="3">
    <location>
        <begin position="130"/>
        <end position="198"/>
    </location>
</feature>
<keyword evidence="1" id="KW-0812">Transmembrane</keyword>
<dbReference type="InterPro" id="IPR027065">
    <property type="entry name" value="Lon_Prtase"/>
</dbReference>
<feature type="transmembrane region" description="Helical" evidence="1">
    <location>
        <begin position="14"/>
        <end position="35"/>
    </location>
</feature>
<dbReference type="InterPro" id="IPR020568">
    <property type="entry name" value="Ribosomal_Su5_D2-typ_SF"/>
</dbReference>
<dbReference type="SUPFAM" id="SSF54211">
    <property type="entry name" value="Ribosomal protein S5 domain 2-like"/>
    <property type="match status" value="1"/>
</dbReference>
<evidence type="ECO:0000259" key="3">
    <source>
        <dbReference type="Pfam" id="PF13180"/>
    </source>
</evidence>
<dbReference type="GO" id="GO:0005524">
    <property type="term" value="F:ATP binding"/>
    <property type="evidence" value="ECO:0007669"/>
    <property type="project" value="InterPro"/>
</dbReference>
<keyword evidence="5" id="KW-1185">Reference proteome</keyword>
<evidence type="ECO:0000313" key="5">
    <source>
        <dbReference type="Proteomes" id="UP000094764"/>
    </source>
</evidence>
<dbReference type="GO" id="GO:0006508">
    <property type="term" value="P:proteolysis"/>
    <property type="evidence" value="ECO:0007669"/>
    <property type="project" value="InterPro"/>
</dbReference>
<dbReference type="GO" id="GO:0004252">
    <property type="term" value="F:serine-type endopeptidase activity"/>
    <property type="evidence" value="ECO:0007669"/>
    <property type="project" value="InterPro"/>
</dbReference>
<dbReference type="InterPro" id="IPR036034">
    <property type="entry name" value="PDZ_sf"/>
</dbReference>
<dbReference type="Proteomes" id="UP000094764">
    <property type="component" value="Unassembled WGS sequence"/>
</dbReference>
<dbReference type="GO" id="GO:0030163">
    <property type="term" value="P:protein catabolic process"/>
    <property type="evidence" value="ECO:0007669"/>
    <property type="project" value="InterPro"/>
</dbReference>
<dbReference type="InterPro" id="IPR008269">
    <property type="entry name" value="Lon_proteolytic"/>
</dbReference>
<dbReference type="InterPro" id="IPR001478">
    <property type="entry name" value="PDZ"/>
</dbReference>
<protein>
    <submittedName>
        <fullName evidence="4">Peptidase</fullName>
    </submittedName>
</protein>
<dbReference type="NCBIfam" id="NF041438">
    <property type="entry name" value="SepM_fam_S16"/>
    <property type="match status" value="1"/>
</dbReference>
<name>A0A1E5H2P7_9ENTE</name>
<dbReference type="Gene3D" id="3.30.230.10">
    <property type="match status" value="1"/>
</dbReference>
<dbReference type="Pfam" id="PF05362">
    <property type="entry name" value="Lon_C"/>
    <property type="match status" value="1"/>
</dbReference>
<dbReference type="RefSeq" id="WP_069633528.1">
    <property type="nucleotide sequence ID" value="NZ_JXKZ01000001.1"/>
</dbReference>
<proteinExistence type="predicted"/>
<accession>A0A1E5H2P7</accession>
<dbReference type="OrthoDB" id="2356897at2"/>
<feature type="domain" description="Lon proteolytic" evidence="2">
    <location>
        <begin position="215"/>
        <end position="310"/>
    </location>
</feature>
<comment type="caution">
    <text evidence="4">The sequence shown here is derived from an EMBL/GenBank/DDBJ whole genome shotgun (WGS) entry which is preliminary data.</text>
</comment>
<evidence type="ECO:0000313" key="4">
    <source>
        <dbReference type="EMBL" id="OEG19186.1"/>
    </source>
</evidence>
<dbReference type="AlphaFoldDB" id="A0A1E5H2P7"/>
<dbReference type="InterPro" id="IPR014721">
    <property type="entry name" value="Ribsml_uS5_D2-typ_fold_subgr"/>
</dbReference>